<organism evidence="7 8">
    <name type="scientific">Bugula neritina</name>
    <name type="common">Brown bryozoan</name>
    <name type="synonym">Sertularia neritina</name>
    <dbReference type="NCBI Taxonomy" id="10212"/>
    <lineage>
        <taxon>Eukaryota</taxon>
        <taxon>Metazoa</taxon>
        <taxon>Spiralia</taxon>
        <taxon>Lophotrochozoa</taxon>
        <taxon>Bryozoa</taxon>
        <taxon>Gymnolaemata</taxon>
        <taxon>Cheilostomatida</taxon>
        <taxon>Flustrina</taxon>
        <taxon>Buguloidea</taxon>
        <taxon>Bugulidae</taxon>
        <taxon>Bugula</taxon>
    </lineage>
</organism>
<evidence type="ECO:0000256" key="1">
    <source>
        <dbReference type="ARBA" id="ARBA00005928"/>
    </source>
</evidence>
<dbReference type="SUPFAM" id="SSF51735">
    <property type="entry name" value="NAD(P)-binding Rossmann-fold domains"/>
    <property type="match status" value="1"/>
</dbReference>
<dbReference type="EMBL" id="VXIV02001514">
    <property type="protein sequence ID" value="KAF6032354.1"/>
    <property type="molecule type" value="Genomic_DNA"/>
</dbReference>
<dbReference type="InterPro" id="IPR013120">
    <property type="entry name" value="FAR_NAD-bd"/>
</dbReference>
<proteinExistence type="inferred from homology"/>
<evidence type="ECO:0000313" key="8">
    <source>
        <dbReference type="Proteomes" id="UP000593567"/>
    </source>
</evidence>
<evidence type="ECO:0000256" key="4">
    <source>
        <dbReference type="RuleBase" id="RU363097"/>
    </source>
</evidence>
<dbReference type="PANTHER" id="PTHR11011:SF45">
    <property type="entry name" value="FATTY ACYL-COA REDUCTASE CG8306-RELATED"/>
    <property type="match status" value="1"/>
</dbReference>
<dbReference type="Proteomes" id="UP000593567">
    <property type="component" value="Unassembled WGS sequence"/>
</dbReference>
<comment type="function">
    <text evidence="4">Catalyzes the reduction of fatty acyl-CoA to fatty alcohols.</text>
</comment>
<keyword evidence="8" id="KW-1185">Reference proteome</keyword>
<dbReference type="InterPro" id="IPR036291">
    <property type="entry name" value="NAD(P)-bd_dom_sf"/>
</dbReference>
<keyword evidence="4" id="KW-0560">Oxidoreductase</keyword>
<dbReference type="EC" id="1.2.1.84" evidence="4"/>
<dbReference type="Gene3D" id="3.40.50.720">
    <property type="entry name" value="NAD(P)-binding Rossmann-like Domain"/>
    <property type="match status" value="2"/>
</dbReference>
<evidence type="ECO:0000259" key="6">
    <source>
        <dbReference type="Pfam" id="PF07993"/>
    </source>
</evidence>
<comment type="caution">
    <text evidence="7">The sequence shown here is derived from an EMBL/GenBank/DDBJ whole genome shotgun (WGS) entry which is preliminary data.</text>
</comment>
<dbReference type="PANTHER" id="PTHR11011">
    <property type="entry name" value="MALE STERILITY PROTEIN 2-RELATED"/>
    <property type="match status" value="1"/>
</dbReference>
<dbReference type="InterPro" id="IPR026055">
    <property type="entry name" value="FAR"/>
</dbReference>
<feature type="domain" description="Thioester reductase (TE)" evidence="6">
    <location>
        <begin position="122"/>
        <end position="181"/>
    </location>
</feature>
<evidence type="ECO:0000313" key="7">
    <source>
        <dbReference type="EMBL" id="KAF6032354.1"/>
    </source>
</evidence>
<comment type="similarity">
    <text evidence="1 4">Belongs to the fatty acyl-CoA reductase family.</text>
</comment>
<protein>
    <recommendedName>
        <fullName evidence="4">Fatty acyl-CoA reductase</fullName>
        <ecNumber evidence="4">1.2.1.84</ecNumber>
    </recommendedName>
</protein>
<evidence type="ECO:0000256" key="2">
    <source>
        <dbReference type="ARBA" id="ARBA00022516"/>
    </source>
</evidence>
<dbReference type="CDD" id="cd09071">
    <property type="entry name" value="FAR_C"/>
    <property type="match status" value="1"/>
</dbReference>
<evidence type="ECO:0000256" key="3">
    <source>
        <dbReference type="ARBA" id="ARBA00023098"/>
    </source>
</evidence>
<feature type="domain" description="Thioester reductase (TE)" evidence="6">
    <location>
        <begin position="3"/>
        <end position="118"/>
    </location>
</feature>
<dbReference type="GO" id="GO:0102965">
    <property type="term" value="F:alcohol-forming long-chain fatty acyl-CoA reductase activity"/>
    <property type="evidence" value="ECO:0007669"/>
    <property type="project" value="UniProtKB-EC"/>
</dbReference>
<comment type="catalytic activity">
    <reaction evidence="4">
        <text>a long-chain fatty acyl-CoA + 2 NADPH + 2 H(+) = a long-chain primary fatty alcohol + 2 NADP(+) + CoA</text>
        <dbReference type="Rhea" id="RHEA:52716"/>
        <dbReference type="ChEBI" id="CHEBI:15378"/>
        <dbReference type="ChEBI" id="CHEBI:57287"/>
        <dbReference type="ChEBI" id="CHEBI:57783"/>
        <dbReference type="ChEBI" id="CHEBI:58349"/>
        <dbReference type="ChEBI" id="CHEBI:77396"/>
        <dbReference type="ChEBI" id="CHEBI:83139"/>
        <dbReference type="EC" id="1.2.1.84"/>
    </reaction>
</comment>
<dbReference type="InterPro" id="IPR033640">
    <property type="entry name" value="FAR_C"/>
</dbReference>
<evidence type="ECO:0000259" key="5">
    <source>
        <dbReference type="Pfam" id="PF03015"/>
    </source>
</evidence>
<keyword evidence="3 4" id="KW-0443">Lipid metabolism</keyword>
<keyword evidence="2 4" id="KW-0444">Lipid biosynthesis</keyword>
<feature type="domain" description="Fatty acyl-CoA reductase C-terminal" evidence="5">
    <location>
        <begin position="254"/>
        <end position="345"/>
    </location>
</feature>
<dbReference type="GO" id="GO:0035336">
    <property type="term" value="P:long-chain fatty-acyl-CoA metabolic process"/>
    <property type="evidence" value="ECO:0007669"/>
    <property type="project" value="TreeGrafter"/>
</dbReference>
<dbReference type="AlphaFoldDB" id="A0A7J7K345"/>
<sequence>MFKEKIFEELRRRSPEFGTKVKPIEGDMMEHNLGIGDEDAETLRNNVSIVFHSAATVKFDEPMRLAVEMNVIAVRKMISLCSTFTKLDLFVHVSTAYANCDRHYIEEMVYPTPVQPQQLIELCRPSIVGASWKEPFPGWIDNYNGPSGLYIAAGKGLLRSFKADTDAVADIVPVDIPVNMMIATAWYTVLTKPKEVLVYHCTTGGINPFTWGELESIALKFFWKTPFEKAFRRPTSTVLRSNSLVHDYWVFISHLLPAYMIDGFNKLSGSRPIMVDMYTKLHKTMDVLNFFTSRSWEWTYTNNDSLTQKLNSQDRKTFFIDPRSLHWPEYIENHILGTKLYVMNEDMAGVPAARAHLTRLRNIRYTFNTVMVIALWRVLIARSQIARNLWQFILALVLKFVRFTRITSSVKP</sequence>
<dbReference type="Pfam" id="PF07993">
    <property type="entry name" value="NAD_binding_4"/>
    <property type="match status" value="2"/>
</dbReference>
<gene>
    <name evidence="7" type="ORF">EB796_009375</name>
</gene>
<dbReference type="CDD" id="cd05236">
    <property type="entry name" value="FAR-N_SDR_e"/>
    <property type="match status" value="1"/>
</dbReference>
<dbReference type="OrthoDB" id="429813at2759"/>
<keyword evidence="4" id="KW-0521">NADP</keyword>
<accession>A0A7J7K345</accession>
<dbReference type="GO" id="GO:0080019">
    <property type="term" value="F:alcohol-forming very long-chain fatty acyl-CoA reductase activity"/>
    <property type="evidence" value="ECO:0007669"/>
    <property type="project" value="InterPro"/>
</dbReference>
<name>A0A7J7K345_BUGNE</name>
<reference evidence="7" key="1">
    <citation type="submission" date="2020-06" db="EMBL/GenBank/DDBJ databases">
        <title>Draft genome of Bugula neritina, a colonial animal packing powerful symbionts and potential medicines.</title>
        <authorList>
            <person name="Rayko M."/>
        </authorList>
    </citation>
    <scope>NUCLEOTIDE SEQUENCE [LARGE SCALE GENOMIC DNA]</scope>
    <source>
        <strain evidence="7">Kwan_BN1</strain>
    </source>
</reference>
<dbReference type="Pfam" id="PF03015">
    <property type="entry name" value="Sterile"/>
    <property type="match status" value="1"/>
</dbReference>
<dbReference type="GO" id="GO:0005777">
    <property type="term" value="C:peroxisome"/>
    <property type="evidence" value="ECO:0007669"/>
    <property type="project" value="TreeGrafter"/>
</dbReference>